<keyword evidence="2" id="KW-1185">Reference proteome</keyword>
<accession>A0A4Y9YB35</accession>
<reference evidence="1 2" key="1">
    <citation type="submission" date="2019-02" db="EMBL/GenBank/DDBJ databases">
        <title>Genome sequencing of the rare red list fungi Dentipellis fragilis.</title>
        <authorList>
            <person name="Buettner E."/>
            <person name="Kellner H."/>
        </authorList>
    </citation>
    <scope>NUCLEOTIDE SEQUENCE [LARGE SCALE GENOMIC DNA]</scope>
    <source>
        <strain evidence="1 2">DSM 105465</strain>
    </source>
</reference>
<comment type="caution">
    <text evidence="1">The sequence shown here is derived from an EMBL/GenBank/DDBJ whole genome shotgun (WGS) entry which is preliminary data.</text>
</comment>
<dbReference type="AlphaFoldDB" id="A0A4Y9YB35"/>
<dbReference type="Proteomes" id="UP000298327">
    <property type="component" value="Unassembled WGS sequence"/>
</dbReference>
<gene>
    <name evidence="1" type="ORF">EVG20_g8295</name>
</gene>
<organism evidence="1 2">
    <name type="scientific">Dentipellis fragilis</name>
    <dbReference type="NCBI Taxonomy" id="205917"/>
    <lineage>
        <taxon>Eukaryota</taxon>
        <taxon>Fungi</taxon>
        <taxon>Dikarya</taxon>
        <taxon>Basidiomycota</taxon>
        <taxon>Agaricomycotina</taxon>
        <taxon>Agaricomycetes</taxon>
        <taxon>Russulales</taxon>
        <taxon>Hericiaceae</taxon>
        <taxon>Dentipellis</taxon>
    </lineage>
</organism>
<evidence type="ECO:0000313" key="1">
    <source>
        <dbReference type="EMBL" id="TFY58069.1"/>
    </source>
</evidence>
<dbReference type="EMBL" id="SEOQ01000705">
    <property type="protein sequence ID" value="TFY58069.1"/>
    <property type="molecule type" value="Genomic_DNA"/>
</dbReference>
<evidence type="ECO:0000313" key="2">
    <source>
        <dbReference type="Proteomes" id="UP000298327"/>
    </source>
</evidence>
<sequence>MRVVTGDCADGHDGGCQWYDALGFQNSELGRGLRRSRLRIRSLRSESGVLLRMDAGQTCSALPARGHGLSFRTFTYAYGPSEPQARVQVWGTYVLTEHEWHAAECGRAWSANPTTGSVAGELAGGTLARAPA</sequence>
<protein>
    <submittedName>
        <fullName evidence="1">Uncharacterized protein</fullName>
    </submittedName>
</protein>
<proteinExistence type="predicted"/>
<name>A0A4Y9YB35_9AGAM</name>